<evidence type="ECO:0000256" key="1">
    <source>
        <dbReference type="ARBA" id="ARBA00005664"/>
    </source>
</evidence>
<dbReference type="SUPFAM" id="SSF53448">
    <property type="entry name" value="Nucleotide-diphospho-sugar transferases"/>
    <property type="match status" value="1"/>
</dbReference>
<keyword evidence="3" id="KW-0808">Transferase</keyword>
<dbReference type="Pfam" id="PF05637">
    <property type="entry name" value="Glyco_transf_34"/>
    <property type="match status" value="1"/>
</dbReference>
<dbReference type="OrthoDB" id="3763672at2759"/>
<keyword evidence="4" id="KW-0472">Membrane</keyword>
<keyword evidence="4" id="KW-0812">Transmembrane</keyword>
<dbReference type="Gene3D" id="3.90.550.10">
    <property type="entry name" value="Spore Coat Polysaccharide Biosynthesis Protein SpsA, Chain A"/>
    <property type="match status" value="1"/>
</dbReference>
<dbReference type="Proteomes" id="UP000193144">
    <property type="component" value="Unassembled WGS sequence"/>
</dbReference>
<dbReference type="AlphaFoldDB" id="A0A1Y1Z3Z4"/>
<evidence type="ECO:0008006" key="7">
    <source>
        <dbReference type="Google" id="ProtNLM"/>
    </source>
</evidence>
<dbReference type="PANTHER" id="PTHR31306">
    <property type="entry name" value="ALPHA-1,6-MANNOSYLTRANSFERASE MNN11-RELATED"/>
    <property type="match status" value="1"/>
</dbReference>
<dbReference type="InterPro" id="IPR029044">
    <property type="entry name" value="Nucleotide-diphossugar_trans"/>
</dbReference>
<dbReference type="GO" id="GO:0006487">
    <property type="term" value="P:protein N-linked glycosylation"/>
    <property type="evidence" value="ECO:0007669"/>
    <property type="project" value="TreeGrafter"/>
</dbReference>
<evidence type="ECO:0000256" key="2">
    <source>
        <dbReference type="ARBA" id="ARBA00022676"/>
    </source>
</evidence>
<comment type="similarity">
    <text evidence="1">Belongs to the glycosyltransferase 34 family.</text>
</comment>
<sequence>MGILSAKGARSPLLALSVFIVAFIVGFMVWQSVPRVPFPRSHGSTHHVAISTVPETKAAPVSMEEIMRLLFTPLKIEPDQPTFTDLNGTAHTLPPNPRYRKKLGKNVLVLDLETRSLESDKAWKKGIFNWMNLDHLSGGVFQHYTYALIHNYDYKFIKAPKFWDRHSSWIKPSAIANQLHDYEFIVFLDADAAVHNMHLPIEWLMNYWDVEPKHSITMAKDPWEPEHPEINSDRFNRTLTNTGFMIIQNNPTAHEILKAWHECPDDTRYVGCSKWKKPRFHEQSAFGEFIRYDYEDNIKELECKEANGAPDVEVSDCKGTFIRHYWFEKHNVKLDFQENMMQAITVPFQRTFMDNWPRVIYTQDSNKII</sequence>
<dbReference type="GO" id="GO:0016757">
    <property type="term" value="F:glycosyltransferase activity"/>
    <property type="evidence" value="ECO:0007669"/>
    <property type="project" value="UniProtKB-KW"/>
</dbReference>
<evidence type="ECO:0000256" key="3">
    <source>
        <dbReference type="ARBA" id="ARBA00022679"/>
    </source>
</evidence>
<dbReference type="InterPro" id="IPR008630">
    <property type="entry name" value="Glyco_trans_34"/>
</dbReference>
<feature type="transmembrane region" description="Helical" evidence="4">
    <location>
        <begin position="12"/>
        <end position="30"/>
    </location>
</feature>
<evidence type="ECO:0000313" key="5">
    <source>
        <dbReference type="EMBL" id="ORY04969.1"/>
    </source>
</evidence>
<comment type="caution">
    <text evidence="5">The sequence shown here is derived from an EMBL/GenBank/DDBJ whole genome shotgun (WGS) entry which is preliminary data.</text>
</comment>
<gene>
    <name evidence="5" type="ORF">BCR34DRAFT_491149</name>
</gene>
<name>A0A1Y1Z3Z4_9PLEO</name>
<dbReference type="PANTHER" id="PTHR31306:SF3">
    <property type="entry name" value="NUCLEOTIDE-DIPHOSPHO-SUGAR TRANSFERASE DOMAIN-CONTAINING PROTEIN"/>
    <property type="match status" value="1"/>
</dbReference>
<proteinExistence type="inferred from homology"/>
<keyword evidence="2" id="KW-0328">Glycosyltransferase</keyword>
<dbReference type="EMBL" id="MCFA01000130">
    <property type="protein sequence ID" value="ORY04969.1"/>
    <property type="molecule type" value="Genomic_DNA"/>
</dbReference>
<accession>A0A1Y1Z3Z4</accession>
<reference evidence="5 6" key="1">
    <citation type="submission" date="2016-07" db="EMBL/GenBank/DDBJ databases">
        <title>Pervasive Adenine N6-methylation of Active Genes in Fungi.</title>
        <authorList>
            <consortium name="DOE Joint Genome Institute"/>
            <person name="Mondo S.J."/>
            <person name="Dannebaum R.O."/>
            <person name="Kuo R.C."/>
            <person name="Labutti K."/>
            <person name="Haridas S."/>
            <person name="Kuo A."/>
            <person name="Salamov A."/>
            <person name="Ahrendt S.R."/>
            <person name="Lipzen A."/>
            <person name="Sullivan W."/>
            <person name="Andreopoulos W.B."/>
            <person name="Clum A."/>
            <person name="Lindquist E."/>
            <person name="Daum C."/>
            <person name="Ramamoorthy G.K."/>
            <person name="Gryganskyi A."/>
            <person name="Culley D."/>
            <person name="Magnuson J.K."/>
            <person name="James T.Y."/>
            <person name="O'Malley M.A."/>
            <person name="Stajich J.E."/>
            <person name="Spatafora J.W."/>
            <person name="Visel A."/>
            <person name="Grigoriev I.V."/>
        </authorList>
    </citation>
    <scope>NUCLEOTIDE SEQUENCE [LARGE SCALE GENOMIC DNA]</scope>
    <source>
        <strain evidence="5 6">CBS 115471</strain>
    </source>
</reference>
<dbReference type="GO" id="GO:0000139">
    <property type="term" value="C:Golgi membrane"/>
    <property type="evidence" value="ECO:0007669"/>
    <property type="project" value="TreeGrafter"/>
</dbReference>
<protein>
    <recommendedName>
        <fullName evidence="7">Nucleotide-diphospho-sugar transferase domain-containing protein</fullName>
    </recommendedName>
</protein>
<dbReference type="STRING" id="1231657.A0A1Y1Z3Z4"/>
<evidence type="ECO:0000313" key="6">
    <source>
        <dbReference type="Proteomes" id="UP000193144"/>
    </source>
</evidence>
<organism evidence="5 6">
    <name type="scientific">Clohesyomyces aquaticus</name>
    <dbReference type="NCBI Taxonomy" id="1231657"/>
    <lineage>
        <taxon>Eukaryota</taxon>
        <taxon>Fungi</taxon>
        <taxon>Dikarya</taxon>
        <taxon>Ascomycota</taxon>
        <taxon>Pezizomycotina</taxon>
        <taxon>Dothideomycetes</taxon>
        <taxon>Pleosporomycetidae</taxon>
        <taxon>Pleosporales</taxon>
        <taxon>Lindgomycetaceae</taxon>
        <taxon>Clohesyomyces</taxon>
    </lineage>
</organism>
<evidence type="ECO:0000256" key="4">
    <source>
        <dbReference type="SAM" id="Phobius"/>
    </source>
</evidence>
<keyword evidence="4" id="KW-1133">Transmembrane helix</keyword>
<keyword evidence="6" id="KW-1185">Reference proteome</keyword>